<protein>
    <submittedName>
        <fullName evidence="1">Uncharacterized protein</fullName>
    </submittedName>
</protein>
<comment type="caution">
    <text evidence="1">The sequence shown here is derived from an EMBL/GenBank/DDBJ whole genome shotgun (WGS) entry which is preliminary data.</text>
</comment>
<feature type="non-terminal residue" evidence="1">
    <location>
        <position position="30"/>
    </location>
</feature>
<dbReference type="AlphaFoldDB" id="A0A0F9AP37"/>
<sequence>MNKPAINSEWTGWDGLYKVVGFKVIHTGQT</sequence>
<reference evidence="1" key="1">
    <citation type="journal article" date="2015" name="Nature">
        <title>Complex archaea that bridge the gap between prokaryotes and eukaryotes.</title>
        <authorList>
            <person name="Spang A."/>
            <person name="Saw J.H."/>
            <person name="Jorgensen S.L."/>
            <person name="Zaremba-Niedzwiedzka K."/>
            <person name="Martijn J."/>
            <person name="Lind A.E."/>
            <person name="van Eijk R."/>
            <person name="Schleper C."/>
            <person name="Guy L."/>
            <person name="Ettema T.J."/>
        </authorList>
    </citation>
    <scope>NUCLEOTIDE SEQUENCE</scope>
</reference>
<name>A0A0F9AP37_9ZZZZ</name>
<organism evidence="1">
    <name type="scientific">marine sediment metagenome</name>
    <dbReference type="NCBI Taxonomy" id="412755"/>
    <lineage>
        <taxon>unclassified sequences</taxon>
        <taxon>metagenomes</taxon>
        <taxon>ecological metagenomes</taxon>
    </lineage>
</organism>
<proteinExistence type="predicted"/>
<gene>
    <name evidence="1" type="ORF">LCGC14_2888580</name>
</gene>
<accession>A0A0F9AP37</accession>
<evidence type="ECO:0000313" key="1">
    <source>
        <dbReference type="EMBL" id="KKK73961.1"/>
    </source>
</evidence>
<dbReference type="EMBL" id="LAZR01056545">
    <property type="protein sequence ID" value="KKK73961.1"/>
    <property type="molecule type" value="Genomic_DNA"/>
</dbReference>